<evidence type="ECO:0000313" key="2">
    <source>
        <dbReference type="Proteomes" id="UP000774804"/>
    </source>
</evidence>
<protein>
    <submittedName>
        <fullName evidence="1">Uncharacterized protein</fullName>
    </submittedName>
</protein>
<sequence>MNGRATDVAADEAEDNIPVLHVASTAASTPTIGSLPMGVCRLQLLPYRRRVAGEQSDRYTCGSGAVFWSFVCCVAWDVIVCAEVITAVGSSLVDVYSVTQPGWEAMNSAMVEKLFGKLAADAITCKSNTRLTTDPVILHRVLTTDTCKVHFNCCTKNITTAMAEPLEATIAEDLPSGDSHHHLQVIVAGVATHPRDEVNAINRRGVVVVAVARYYVMSTAAIGYGERQVLRTTKYPMDLDTGLILCVL</sequence>
<gene>
    <name evidence="1" type="ORF">PC115_g16612</name>
</gene>
<dbReference type="AlphaFoldDB" id="A0A8T1BCU0"/>
<accession>A0A8T1BCU0</accession>
<name>A0A8T1BCU0_9STRA</name>
<organism evidence="1 2">
    <name type="scientific">Phytophthora cactorum</name>
    <dbReference type="NCBI Taxonomy" id="29920"/>
    <lineage>
        <taxon>Eukaryota</taxon>
        <taxon>Sar</taxon>
        <taxon>Stramenopiles</taxon>
        <taxon>Oomycota</taxon>
        <taxon>Peronosporomycetes</taxon>
        <taxon>Peronosporales</taxon>
        <taxon>Peronosporaceae</taxon>
        <taxon>Phytophthora</taxon>
    </lineage>
</organism>
<dbReference type="Proteomes" id="UP000774804">
    <property type="component" value="Unassembled WGS sequence"/>
</dbReference>
<dbReference type="VEuPathDB" id="FungiDB:PC110_g19560"/>
<comment type="caution">
    <text evidence="1">The sequence shown here is derived from an EMBL/GenBank/DDBJ whole genome shotgun (WGS) entry which is preliminary data.</text>
</comment>
<reference evidence="1" key="1">
    <citation type="submission" date="2018-10" db="EMBL/GenBank/DDBJ databases">
        <title>Effector identification in a new, highly contiguous assembly of the strawberry crown rot pathogen Phytophthora cactorum.</title>
        <authorList>
            <person name="Armitage A.D."/>
            <person name="Nellist C.F."/>
            <person name="Bates H."/>
            <person name="Vickerstaff R.J."/>
            <person name="Harrison R.J."/>
        </authorList>
    </citation>
    <scope>NUCLEOTIDE SEQUENCE</scope>
    <source>
        <strain evidence="1">4032</strain>
    </source>
</reference>
<dbReference type="EMBL" id="RCMI01000738">
    <property type="protein sequence ID" value="KAG2899200.1"/>
    <property type="molecule type" value="Genomic_DNA"/>
</dbReference>
<evidence type="ECO:0000313" key="1">
    <source>
        <dbReference type="EMBL" id="KAG2899200.1"/>
    </source>
</evidence>
<proteinExistence type="predicted"/>